<dbReference type="SUPFAM" id="SSF52540">
    <property type="entry name" value="P-loop containing nucleoside triphosphate hydrolases"/>
    <property type="match status" value="1"/>
</dbReference>
<evidence type="ECO:0000256" key="1">
    <source>
        <dbReference type="ARBA" id="ARBA00005417"/>
    </source>
</evidence>
<dbReference type="Pfam" id="PF00005">
    <property type="entry name" value="ABC_tran"/>
    <property type="match status" value="1"/>
</dbReference>
<evidence type="ECO:0000256" key="6">
    <source>
        <dbReference type="ARBA" id="ARBA00023122"/>
    </source>
</evidence>
<proteinExistence type="inferred from homology"/>
<dbReference type="GO" id="GO:0031460">
    <property type="term" value="P:glycine betaine transport"/>
    <property type="evidence" value="ECO:0007669"/>
    <property type="project" value="InterPro"/>
</dbReference>
<dbReference type="EMBL" id="MKIE01000002">
    <property type="protein sequence ID" value="OHW62877.1"/>
    <property type="molecule type" value="Genomic_DNA"/>
</dbReference>
<reference evidence="9 10" key="1">
    <citation type="submission" date="2016-09" db="EMBL/GenBank/DDBJ databases">
        <title>Genome sequence of Eubacterium angustum.</title>
        <authorList>
            <person name="Poehlein A."/>
            <person name="Daniel R."/>
        </authorList>
    </citation>
    <scope>NUCLEOTIDE SEQUENCE [LARGE SCALE GENOMIC DNA]</scope>
    <source>
        <strain evidence="9 10">DSM 1989</strain>
    </source>
</reference>
<evidence type="ECO:0000256" key="5">
    <source>
        <dbReference type="ARBA" id="ARBA00022840"/>
    </source>
</evidence>
<dbReference type="NCBIfam" id="TIGR01186">
    <property type="entry name" value="proV"/>
    <property type="match status" value="1"/>
</dbReference>
<evidence type="ECO:0000256" key="3">
    <source>
        <dbReference type="ARBA" id="ARBA00022737"/>
    </source>
</evidence>
<dbReference type="GO" id="GO:0015418">
    <property type="term" value="F:ABC-type quaternary ammonium compound transporting activity"/>
    <property type="evidence" value="ECO:0007669"/>
    <property type="project" value="UniProtKB-EC"/>
</dbReference>
<dbReference type="AlphaFoldDB" id="A0A1S1V9S0"/>
<feature type="domain" description="ABC transporter" evidence="8">
    <location>
        <begin position="2"/>
        <end position="238"/>
    </location>
</feature>
<keyword evidence="6" id="KW-0129">CBS domain</keyword>
<evidence type="ECO:0000256" key="4">
    <source>
        <dbReference type="ARBA" id="ARBA00022741"/>
    </source>
</evidence>
<keyword evidence="4 7" id="KW-0547">Nucleotide-binding</keyword>
<sequence>MIKLENICKRYDENGDYVIKDLNLSIEKGEICIFIGPSGCGKSTTLKMINRMVESTSGEIYIDGENIKDKDEDKLRMKIGYVIQQVGLLPHKTVAENIAIVPKLFGWDKAKIASRVEELLEMVGLDPREYRDKYPKHLSGGQMQRVGVARALAADPPIMLMDEPFGAVDPIVRKSIQDEFLKIQKKIKKTVCFVTHDINEAIKMGDRIAVFNDKNIVQIDKPRNIILNPADDFVREFIGIDGATKSYSFIKVREVVEYLSSKNKIRKEKLDYSVSCYAKASEVIDKMISNNVYDINVKDENEIIGNISFEDLNRYLEESRG</sequence>
<dbReference type="PROSITE" id="PS50893">
    <property type="entry name" value="ABC_TRANSPORTER_2"/>
    <property type="match status" value="1"/>
</dbReference>
<comment type="subunit">
    <text evidence="7">The complex is probably composed of two ATP-binding proteins, two transmembrane proteins and a solute-binding protein.</text>
</comment>
<dbReference type="EC" id="7.6.2.9" evidence="7"/>
<comment type="caution">
    <text evidence="9">The sequence shown here is derived from an EMBL/GenBank/DDBJ whole genome shotgun (WGS) entry which is preliminary data.</text>
</comment>
<dbReference type="PROSITE" id="PS00211">
    <property type="entry name" value="ABC_TRANSPORTER_1"/>
    <property type="match status" value="1"/>
</dbReference>
<dbReference type="SMART" id="SM00382">
    <property type="entry name" value="AAA"/>
    <property type="match status" value="1"/>
</dbReference>
<accession>A0A1S1V9S0</accession>
<keyword evidence="5 7" id="KW-0067">ATP-binding</keyword>
<evidence type="ECO:0000256" key="7">
    <source>
        <dbReference type="RuleBase" id="RU369116"/>
    </source>
</evidence>
<keyword evidence="7" id="KW-1003">Cell membrane</keyword>
<keyword evidence="7" id="KW-0997">Cell inner membrane</keyword>
<dbReference type="STRING" id="39480.EUAN_06610"/>
<dbReference type="InterPro" id="IPR027417">
    <property type="entry name" value="P-loop_NTPase"/>
</dbReference>
<evidence type="ECO:0000313" key="9">
    <source>
        <dbReference type="EMBL" id="OHW62877.1"/>
    </source>
</evidence>
<dbReference type="GO" id="GO:0005886">
    <property type="term" value="C:plasma membrane"/>
    <property type="evidence" value="ECO:0007669"/>
    <property type="project" value="UniProtKB-SubCell"/>
</dbReference>
<dbReference type="InterPro" id="IPR003439">
    <property type="entry name" value="ABC_transporter-like_ATP-bd"/>
</dbReference>
<dbReference type="Proteomes" id="UP000180254">
    <property type="component" value="Unassembled WGS sequence"/>
</dbReference>
<dbReference type="PANTHER" id="PTHR43117:SF4">
    <property type="entry name" value="OSMOPROTECTANT IMPORT ATP-BINDING PROTEIN OSMV"/>
    <property type="match status" value="1"/>
</dbReference>
<gene>
    <name evidence="9" type="primary">opuBA</name>
    <name evidence="9" type="ORF">EUAN_06610</name>
</gene>
<dbReference type="InterPro" id="IPR005892">
    <property type="entry name" value="Gly-betaine_transp_ATP-bd"/>
</dbReference>
<comment type="similarity">
    <text evidence="1 7">Belongs to the ABC transporter superfamily.</text>
</comment>
<dbReference type="OrthoDB" id="9802264at2"/>
<keyword evidence="7" id="KW-0472">Membrane</keyword>
<comment type="subcellular location">
    <subcellularLocation>
        <location evidence="7">Cell inner membrane</location>
        <topology evidence="7">Peripheral membrane protein</topology>
    </subcellularLocation>
</comment>
<evidence type="ECO:0000313" key="10">
    <source>
        <dbReference type="Proteomes" id="UP000180254"/>
    </source>
</evidence>
<evidence type="ECO:0000256" key="2">
    <source>
        <dbReference type="ARBA" id="ARBA00022448"/>
    </source>
</evidence>
<comment type="catalytic activity">
    <reaction evidence="7">
        <text>a quaternary ammonium(out) + ATP + H2O = a quaternary ammonium(in) + ADP + phosphate + H(+)</text>
        <dbReference type="Rhea" id="RHEA:11036"/>
        <dbReference type="ChEBI" id="CHEBI:15377"/>
        <dbReference type="ChEBI" id="CHEBI:15378"/>
        <dbReference type="ChEBI" id="CHEBI:30616"/>
        <dbReference type="ChEBI" id="CHEBI:35267"/>
        <dbReference type="ChEBI" id="CHEBI:43474"/>
        <dbReference type="ChEBI" id="CHEBI:456216"/>
    </reaction>
</comment>
<dbReference type="GO" id="GO:0005524">
    <property type="term" value="F:ATP binding"/>
    <property type="evidence" value="ECO:0007669"/>
    <property type="project" value="UniProtKB-UniRule"/>
</dbReference>
<dbReference type="GO" id="GO:0016887">
    <property type="term" value="F:ATP hydrolysis activity"/>
    <property type="evidence" value="ECO:0007669"/>
    <property type="project" value="UniProtKB-UniRule"/>
</dbReference>
<evidence type="ECO:0000259" key="8">
    <source>
        <dbReference type="PROSITE" id="PS50893"/>
    </source>
</evidence>
<name>A0A1S1V9S0_9FIRM</name>
<dbReference type="InterPro" id="IPR003593">
    <property type="entry name" value="AAA+_ATPase"/>
</dbReference>
<dbReference type="InterPro" id="IPR017871">
    <property type="entry name" value="ABC_transporter-like_CS"/>
</dbReference>
<dbReference type="GO" id="GO:0006865">
    <property type="term" value="P:amino acid transport"/>
    <property type="evidence" value="ECO:0007669"/>
    <property type="project" value="UniProtKB-UniRule"/>
</dbReference>
<keyword evidence="2 7" id="KW-0813">Transport</keyword>
<dbReference type="RefSeq" id="WP_071061674.1">
    <property type="nucleotide sequence ID" value="NZ_MKIE01000002.1"/>
</dbReference>
<dbReference type="PANTHER" id="PTHR43117">
    <property type="entry name" value="OSMOPROTECTANT IMPORT ATP-BINDING PROTEIN OSMV"/>
    <property type="match status" value="1"/>
</dbReference>
<organism evidence="9 10">
    <name type="scientific">Andreesenia angusta</name>
    <dbReference type="NCBI Taxonomy" id="39480"/>
    <lineage>
        <taxon>Bacteria</taxon>
        <taxon>Bacillati</taxon>
        <taxon>Bacillota</taxon>
        <taxon>Tissierellia</taxon>
        <taxon>Tissierellales</taxon>
        <taxon>Gottschalkiaceae</taxon>
        <taxon>Andreesenia</taxon>
    </lineage>
</organism>
<dbReference type="FunFam" id="3.40.50.300:FF:000425">
    <property type="entry name" value="Probable ABC transporter, ATP-binding subunit"/>
    <property type="match status" value="1"/>
</dbReference>
<keyword evidence="10" id="KW-1185">Reference proteome</keyword>
<keyword evidence="3" id="KW-0677">Repeat</keyword>
<protein>
    <recommendedName>
        <fullName evidence="7">Quaternary amine transport ATP-binding protein</fullName>
        <ecNumber evidence="7">7.6.2.9</ecNumber>
    </recommendedName>
</protein>
<dbReference type="Gene3D" id="3.40.50.300">
    <property type="entry name" value="P-loop containing nucleotide triphosphate hydrolases"/>
    <property type="match status" value="1"/>
</dbReference>